<dbReference type="Pfam" id="PF17921">
    <property type="entry name" value="Integrase_H2C2"/>
    <property type="match status" value="1"/>
</dbReference>
<dbReference type="AlphaFoldDB" id="A0A8X7SJ58"/>
<reference evidence="2 3" key="1">
    <citation type="submission" date="2020-02" db="EMBL/GenBank/DDBJ databases">
        <authorList>
            <person name="Ma Q."/>
            <person name="Huang Y."/>
            <person name="Song X."/>
            <person name="Pei D."/>
        </authorList>
    </citation>
    <scope>NUCLEOTIDE SEQUENCE [LARGE SCALE GENOMIC DNA]</scope>
    <source>
        <strain evidence="2">Sxm20200214</strain>
        <tissue evidence="2">Leaf</tissue>
    </source>
</reference>
<evidence type="ECO:0000313" key="3">
    <source>
        <dbReference type="Proteomes" id="UP000886595"/>
    </source>
</evidence>
<organism evidence="2 3">
    <name type="scientific">Brassica carinata</name>
    <name type="common">Ethiopian mustard</name>
    <name type="synonym">Abyssinian cabbage</name>
    <dbReference type="NCBI Taxonomy" id="52824"/>
    <lineage>
        <taxon>Eukaryota</taxon>
        <taxon>Viridiplantae</taxon>
        <taxon>Streptophyta</taxon>
        <taxon>Embryophyta</taxon>
        <taxon>Tracheophyta</taxon>
        <taxon>Spermatophyta</taxon>
        <taxon>Magnoliopsida</taxon>
        <taxon>eudicotyledons</taxon>
        <taxon>Gunneridae</taxon>
        <taxon>Pentapetalae</taxon>
        <taxon>rosids</taxon>
        <taxon>malvids</taxon>
        <taxon>Brassicales</taxon>
        <taxon>Brassicaceae</taxon>
        <taxon>Brassiceae</taxon>
        <taxon>Brassica</taxon>
    </lineage>
</organism>
<comment type="caution">
    <text evidence="2">The sequence shown here is derived from an EMBL/GenBank/DDBJ whole genome shotgun (WGS) entry which is preliminary data.</text>
</comment>
<protein>
    <recommendedName>
        <fullName evidence="1">Integrase zinc-binding domain-containing protein</fullName>
    </recommendedName>
</protein>
<proteinExistence type="predicted"/>
<gene>
    <name evidence="2" type="ORF">Bca52824_027268</name>
</gene>
<evidence type="ECO:0000313" key="2">
    <source>
        <dbReference type="EMBL" id="KAG2307520.1"/>
    </source>
</evidence>
<name>A0A8X7SJ58_BRACI</name>
<dbReference type="Gene3D" id="1.10.340.70">
    <property type="match status" value="1"/>
</dbReference>
<dbReference type="InterPro" id="IPR041588">
    <property type="entry name" value="Integrase_H2C2"/>
</dbReference>
<dbReference type="OrthoDB" id="1751703at2759"/>
<keyword evidence="3" id="KW-1185">Reference proteome</keyword>
<dbReference type="EMBL" id="JAAMPC010000006">
    <property type="protein sequence ID" value="KAG2307520.1"/>
    <property type="molecule type" value="Genomic_DNA"/>
</dbReference>
<dbReference type="Proteomes" id="UP000886595">
    <property type="component" value="Unassembled WGS sequence"/>
</dbReference>
<accession>A0A8X7SJ58</accession>
<evidence type="ECO:0000259" key="1">
    <source>
        <dbReference type="Pfam" id="PF17921"/>
    </source>
</evidence>
<sequence>MALSVEDCDLLKHIQSSYEKDPLTKSLIEELEKKPDARKHFSWVQRNLRRKSKLVIPCVAELRETILKWLHGSGTSGHSGRDATHQRVKSLFYWKGMIVSDVVIKEPFKILERKMVKRQGKAATQVLLQWTNQGEEVATWEFLFDLQRKFPSFEPCGQGSSNRGDLL</sequence>
<feature type="domain" description="Integrase zinc-binding" evidence="1">
    <location>
        <begin position="61"/>
        <end position="97"/>
    </location>
</feature>